<evidence type="ECO:0000313" key="2">
    <source>
        <dbReference type="Proteomes" id="UP000198977"/>
    </source>
</evidence>
<protein>
    <submittedName>
        <fullName evidence="1">Uncharacterized protein</fullName>
    </submittedName>
</protein>
<dbReference type="AlphaFoldDB" id="A0A1I2ADG6"/>
<name>A0A1I2ADG6_9RHOB</name>
<reference evidence="1 2" key="1">
    <citation type="submission" date="2016-10" db="EMBL/GenBank/DDBJ databases">
        <authorList>
            <person name="de Groot N.N."/>
        </authorList>
    </citation>
    <scope>NUCLEOTIDE SEQUENCE [LARGE SCALE GENOMIC DNA]</scope>
    <source>
        <strain evidence="1 2">DSM 11443</strain>
    </source>
</reference>
<keyword evidence="2" id="KW-1185">Reference proteome</keyword>
<sequence>MGQRRDFLGHELTVLGHISGANLQQVIEMSCDHMRLFNLGHSRHGGVKSTQGRIAGIAEPDLDECHMIQSQPDRV</sequence>
<proteinExistence type="predicted"/>
<gene>
    <name evidence="1" type="ORF">SAMN04488523_10754</name>
</gene>
<dbReference type="Proteomes" id="UP000198977">
    <property type="component" value="Unassembled WGS sequence"/>
</dbReference>
<organism evidence="1 2">
    <name type="scientific">Sulfitobacter brevis</name>
    <dbReference type="NCBI Taxonomy" id="74348"/>
    <lineage>
        <taxon>Bacteria</taxon>
        <taxon>Pseudomonadati</taxon>
        <taxon>Pseudomonadota</taxon>
        <taxon>Alphaproteobacteria</taxon>
        <taxon>Rhodobacterales</taxon>
        <taxon>Roseobacteraceae</taxon>
        <taxon>Sulfitobacter</taxon>
    </lineage>
</organism>
<dbReference type="EMBL" id="FOMW01000007">
    <property type="protein sequence ID" value="SFE42045.1"/>
    <property type="molecule type" value="Genomic_DNA"/>
</dbReference>
<accession>A0A1I2ADG6</accession>
<evidence type="ECO:0000313" key="1">
    <source>
        <dbReference type="EMBL" id="SFE42045.1"/>
    </source>
</evidence>